<dbReference type="EMBL" id="DS113297">
    <property type="protein sequence ID" value="EAY12728.1"/>
    <property type="molecule type" value="Genomic_DNA"/>
</dbReference>
<reference evidence="2" key="2">
    <citation type="journal article" date="2007" name="Science">
        <title>Draft genome sequence of the sexually transmitted pathogen Trichomonas vaginalis.</title>
        <authorList>
            <person name="Carlton J.M."/>
            <person name="Hirt R.P."/>
            <person name="Silva J.C."/>
            <person name="Delcher A.L."/>
            <person name="Schatz M."/>
            <person name="Zhao Q."/>
            <person name="Wortman J.R."/>
            <person name="Bidwell S.L."/>
            <person name="Alsmark U.C.M."/>
            <person name="Besteiro S."/>
            <person name="Sicheritz-Ponten T."/>
            <person name="Noel C.J."/>
            <person name="Dacks J.B."/>
            <person name="Foster P.G."/>
            <person name="Simillion C."/>
            <person name="Van de Peer Y."/>
            <person name="Miranda-Saavedra D."/>
            <person name="Barton G.J."/>
            <person name="Westrop G.D."/>
            <person name="Mueller S."/>
            <person name="Dessi D."/>
            <person name="Fiori P.L."/>
            <person name="Ren Q."/>
            <person name="Paulsen I."/>
            <person name="Zhang H."/>
            <person name="Bastida-Corcuera F.D."/>
            <person name="Simoes-Barbosa A."/>
            <person name="Brown M.T."/>
            <person name="Hayes R.D."/>
            <person name="Mukherjee M."/>
            <person name="Okumura C.Y."/>
            <person name="Schneider R."/>
            <person name="Smith A.J."/>
            <person name="Vanacova S."/>
            <person name="Villalvazo M."/>
            <person name="Haas B.J."/>
            <person name="Pertea M."/>
            <person name="Feldblyum T.V."/>
            <person name="Utterback T.R."/>
            <person name="Shu C.L."/>
            <person name="Osoegawa K."/>
            <person name="de Jong P.J."/>
            <person name="Hrdy I."/>
            <person name="Horvathova L."/>
            <person name="Zubacova Z."/>
            <person name="Dolezal P."/>
            <person name="Malik S.B."/>
            <person name="Logsdon J.M. Jr."/>
            <person name="Henze K."/>
            <person name="Gupta A."/>
            <person name="Wang C.C."/>
            <person name="Dunne R.L."/>
            <person name="Upcroft J.A."/>
            <person name="Upcroft P."/>
            <person name="White O."/>
            <person name="Salzberg S.L."/>
            <person name="Tang P."/>
            <person name="Chiu C.-H."/>
            <person name="Lee Y.-S."/>
            <person name="Embley T.M."/>
            <person name="Coombs G.H."/>
            <person name="Mottram J.C."/>
            <person name="Tachezy J."/>
            <person name="Fraser-Liggett C.M."/>
            <person name="Johnson P.J."/>
        </authorList>
    </citation>
    <scope>NUCLEOTIDE SEQUENCE [LARGE SCALE GENOMIC DNA]</scope>
    <source>
        <strain evidence="2">G3</strain>
    </source>
</reference>
<dbReference type="Proteomes" id="UP000001542">
    <property type="component" value="Unassembled WGS sequence"/>
</dbReference>
<accession>A2E3U0</accession>
<proteinExistence type="predicted"/>
<keyword evidence="3" id="KW-1185">Reference proteome</keyword>
<gene>
    <name evidence="2" type="ORF">TVAG_117500</name>
</gene>
<protein>
    <submittedName>
        <fullName evidence="2">Uncharacterized protein</fullName>
    </submittedName>
</protein>
<evidence type="ECO:0000256" key="1">
    <source>
        <dbReference type="SAM" id="SignalP"/>
    </source>
</evidence>
<name>A2E3U0_TRIV3</name>
<dbReference type="KEGG" id="tva:4770696"/>
<feature type="chain" id="PRO_5002643273" evidence="1">
    <location>
        <begin position="21"/>
        <end position="214"/>
    </location>
</feature>
<dbReference type="SMR" id="A2E3U0"/>
<feature type="signal peptide" evidence="1">
    <location>
        <begin position="1"/>
        <end position="20"/>
    </location>
</feature>
<evidence type="ECO:0000313" key="3">
    <source>
        <dbReference type="Proteomes" id="UP000001542"/>
    </source>
</evidence>
<organism evidence="2 3">
    <name type="scientific">Trichomonas vaginalis (strain ATCC PRA-98 / G3)</name>
    <dbReference type="NCBI Taxonomy" id="412133"/>
    <lineage>
        <taxon>Eukaryota</taxon>
        <taxon>Metamonada</taxon>
        <taxon>Parabasalia</taxon>
        <taxon>Trichomonadida</taxon>
        <taxon>Trichomonadidae</taxon>
        <taxon>Trichomonas</taxon>
    </lineage>
</organism>
<dbReference type="InParanoid" id="A2E3U0"/>
<keyword evidence="1" id="KW-0732">Signal</keyword>
<evidence type="ECO:0000313" key="2">
    <source>
        <dbReference type="EMBL" id="EAY12728.1"/>
    </source>
</evidence>
<dbReference type="VEuPathDB" id="TrichDB:TVAGG3_0507150"/>
<sequence>MIFLLFIALTSSKVPIMTEAEIISEVKGLPRREGYYALYIQYEFEDLPLVFLSFKLMLYGLQLIWLNNPRFCVVIDPSIDEPYMKMYPSGAKASKYPIMQINEMKHGWGSQDYGAVQYYSHMYRAQKDFMDIKKLIYNKTTKGKTSGIKRDLKSLETEKEKIINNTNHIYSNLFELRKIQRNLVKENILEYGAPSMKTRFSYLFKNQDENAAST</sequence>
<dbReference type="VEuPathDB" id="TrichDB:TVAG_117500"/>
<dbReference type="RefSeq" id="XP_001324951.1">
    <property type="nucleotide sequence ID" value="XM_001324916.1"/>
</dbReference>
<reference evidence="2" key="1">
    <citation type="submission" date="2006-10" db="EMBL/GenBank/DDBJ databases">
        <authorList>
            <person name="Amadeo P."/>
            <person name="Zhao Q."/>
            <person name="Wortman J."/>
            <person name="Fraser-Liggett C."/>
            <person name="Carlton J."/>
        </authorList>
    </citation>
    <scope>NUCLEOTIDE SEQUENCE</scope>
    <source>
        <strain evidence="2">G3</strain>
    </source>
</reference>
<dbReference type="AlphaFoldDB" id="A2E3U0"/>